<dbReference type="PROSITE" id="PS51352">
    <property type="entry name" value="THIOREDOXIN_2"/>
    <property type="match status" value="1"/>
</dbReference>
<dbReference type="PANTHER" id="PTHR45663">
    <property type="entry name" value="GEO12009P1"/>
    <property type="match status" value="1"/>
</dbReference>
<keyword evidence="5" id="KW-0676">Redox-active center</keyword>
<proteinExistence type="inferred from homology"/>
<dbReference type="GO" id="GO:0015035">
    <property type="term" value="F:protein-disulfide reductase activity"/>
    <property type="evidence" value="ECO:0007669"/>
    <property type="project" value="InterPro"/>
</dbReference>
<feature type="domain" description="Thioredoxin" evidence="7">
    <location>
        <begin position="1"/>
        <end position="111"/>
    </location>
</feature>
<dbReference type="InterPro" id="IPR005746">
    <property type="entry name" value="Thioredoxin"/>
</dbReference>
<dbReference type="RefSeq" id="WP_168807796.1">
    <property type="nucleotide sequence ID" value="NZ_CP051205.1"/>
</dbReference>
<evidence type="ECO:0000256" key="4">
    <source>
        <dbReference type="ARBA" id="ARBA00023157"/>
    </source>
</evidence>
<keyword evidence="3" id="KW-0249">Electron transport</keyword>
<dbReference type="SUPFAM" id="SSF52833">
    <property type="entry name" value="Thioredoxin-like"/>
    <property type="match status" value="1"/>
</dbReference>
<sequence length="112" mass="12944">MPTDRIVILDDANFEEKVIRGIYEKVLVQFWAAWSPPCRLVSPVVDAIANEFNQKMVVGRLDIDDSHRVTYMYNIRVVPTLMLFDNGVEVHRKTGVVNESTLTYLINRYLEA</sequence>
<dbReference type="KEGG" id="coy:HF329_23460"/>
<keyword evidence="2" id="KW-0813">Transport</keyword>
<dbReference type="GO" id="GO:0005737">
    <property type="term" value="C:cytoplasm"/>
    <property type="evidence" value="ECO:0007669"/>
    <property type="project" value="TreeGrafter"/>
</dbReference>
<evidence type="ECO:0000256" key="5">
    <source>
        <dbReference type="ARBA" id="ARBA00023284"/>
    </source>
</evidence>
<dbReference type="AlphaFoldDB" id="A0AAE7D9B4"/>
<dbReference type="Pfam" id="PF00085">
    <property type="entry name" value="Thioredoxin"/>
    <property type="match status" value="1"/>
</dbReference>
<comment type="similarity">
    <text evidence="1 6">Belongs to the thioredoxin family.</text>
</comment>
<keyword evidence="4" id="KW-1015">Disulfide bond</keyword>
<protein>
    <recommendedName>
        <fullName evidence="6">Thioredoxin</fullName>
    </recommendedName>
</protein>
<reference evidence="9" key="1">
    <citation type="submission" date="2020-04" db="EMBL/GenBank/DDBJ databases">
        <authorList>
            <person name="Kittiwongwattana C."/>
        </authorList>
    </citation>
    <scope>NUCLEOTIDE SEQUENCE [LARGE SCALE GENOMIC DNA]</scope>
    <source>
        <strain evidence="9">1310</strain>
    </source>
</reference>
<dbReference type="EMBL" id="CP051205">
    <property type="protein sequence ID" value="QJB34082.1"/>
    <property type="molecule type" value="Genomic_DNA"/>
</dbReference>
<dbReference type="PIRSF" id="PIRSF000077">
    <property type="entry name" value="Thioredoxin"/>
    <property type="match status" value="1"/>
</dbReference>
<gene>
    <name evidence="8" type="ORF">HF329_23460</name>
</gene>
<dbReference type="InterPro" id="IPR036249">
    <property type="entry name" value="Thioredoxin-like_sf"/>
</dbReference>
<name>A0AAE7D9B4_9BACT</name>
<evidence type="ECO:0000256" key="2">
    <source>
        <dbReference type="ARBA" id="ARBA00022448"/>
    </source>
</evidence>
<dbReference type="Proteomes" id="UP000502421">
    <property type="component" value="Chromosome"/>
</dbReference>
<evidence type="ECO:0000256" key="1">
    <source>
        <dbReference type="ARBA" id="ARBA00008987"/>
    </source>
</evidence>
<accession>A0AAE7D9B4</accession>
<dbReference type="CDD" id="cd02947">
    <property type="entry name" value="TRX_family"/>
    <property type="match status" value="1"/>
</dbReference>
<evidence type="ECO:0000256" key="6">
    <source>
        <dbReference type="PIRNR" id="PIRNR000077"/>
    </source>
</evidence>
<evidence type="ECO:0000313" key="8">
    <source>
        <dbReference type="EMBL" id="QJB34082.1"/>
    </source>
</evidence>
<dbReference type="Gene3D" id="3.40.30.10">
    <property type="entry name" value="Glutaredoxin"/>
    <property type="match status" value="1"/>
</dbReference>
<organism evidence="8 9">
    <name type="scientific">Chitinophaga oryzae</name>
    <dbReference type="NCBI Taxonomy" id="2725414"/>
    <lineage>
        <taxon>Bacteria</taxon>
        <taxon>Pseudomonadati</taxon>
        <taxon>Bacteroidota</taxon>
        <taxon>Chitinophagia</taxon>
        <taxon>Chitinophagales</taxon>
        <taxon>Chitinophagaceae</taxon>
        <taxon>Chitinophaga</taxon>
    </lineage>
</organism>
<dbReference type="InterPro" id="IPR013766">
    <property type="entry name" value="Thioredoxin_domain"/>
</dbReference>
<dbReference type="PRINTS" id="PR00421">
    <property type="entry name" value="THIOREDOXIN"/>
</dbReference>
<dbReference type="PANTHER" id="PTHR45663:SF11">
    <property type="entry name" value="GEO12009P1"/>
    <property type="match status" value="1"/>
</dbReference>
<evidence type="ECO:0000256" key="3">
    <source>
        <dbReference type="ARBA" id="ARBA00022982"/>
    </source>
</evidence>
<evidence type="ECO:0000313" key="9">
    <source>
        <dbReference type="Proteomes" id="UP000502421"/>
    </source>
</evidence>
<evidence type="ECO:0000259" key="7">
    <source>
        <dbReference type="PROSITE" id="PS51352"/>
    </source>
</evidence>